<gene>
    <name evidence="12" type="primary">ALG13</name>
    <name evidence="14" type="ORF">CYFA0S_11e00364g</name>
</gene>
<keyword evidence="6 12" id="KW-0328">Glycosyltransferase</keyword>
<name>A0A061B881_CYBFA</name>
<evidence type="ECO:0000256" key="9">
    <source>
        <dbReference type="ARBA" id="ARBA00024804"/>
    </source>
</evidence>
<evidence type="ECO:0000256" key="6">
    <source>
        <dbReference type="ARBA" id="ARBA00022676"/>
    </source>
</evidence>
<evidence type="ECO:0000256" key="4">
    <source>
        <dbReference type="ARBA" id="ARBA00012614"/>
    </source>
</evidence>
<accession>A0A061B881</accession>
<evidence type="ECO:0000259" key="13">
    <source>
        <dbReference type="Pfam" id="PF04101"/>
    </source>
</evidence>
<evidence type="ECO:0000256" key="7">
    <source>
        <dbReference type="ARBA" id="ARBA00022679"/>
    </source>
</evidence>
<dbReference type="OrthoDB" id="20273at2759"/>
<dbReference type="Gene3D" id="3.40.50.2000">
    <property type="entry name" value="Glycogen Phosphorylase B"/>
    <property type="match status" value="1"/>
</dbReference>
<evidence type="ECO:0000256" key="10">
    <source>
        <dbReference type="ARBA" id="ARBA00032061"/>
    </source>
</evidence>
<evidence type="ECO:0000256" key="8">
    <source>
        <dbReference type="ARBA" id="ARBA00022824"/>
    </source>
</evidence>
<organism evidence="14">
    <name type="scientific">Cyberlindnera fabianii</name>
    <name type="common">Yeast</name>
    <name type="synonym">Hansenula fabianii</name>
    <dbReference type="NCBI Taxonomy" id="36022"/>
    <lineage>
        <taxon>Eukaryota</taxon>
        <taxon>Fungi</taxon>
        <taxon>Dikarya</taxon>
        <taxon>Ascomycota</taxon>
        <taxon>Saccharomycotina</taxon>
        <taxon>Saccharomycetes</taxon>
        <taxon>Phaffomycetales</taxon>
        <taxon>Phaffomycetaceae</taxon>
        <taxon>Cyberlindnera</taxon>
    </lineage>
</organism>
<comment type="similarity">
    <text evidence="2 12">Belongs to the glycosyltransferase 28 family.</text>
</comment>
<sequence length="179" mass="19784">MRSVFVTTGATVTFERLVKLSLDPKVLDLLSLQGYNKVIVQYGKSARAKELFEDSIKNLNGSYQGEECLYKNIIIEGIPFTADVDSVISGADLVLSHAGTGSILDTLRLKKKLVVVINDQLMDNHQEEVANSMMAGSHLIKSEPSLEKLLEALTLTETHDFTPLPTPKPNMIEQILQEL</sequence>
<protein>
    <recommendedName>
        <fullName evidence="5 12">UDP-N-acetylglucosamine transferase subunit ALG13</fullName>
        <ecNumber evidence="4 12">2.4.1.141</ecNumber>
    </recommendedName>
    <alternativeName>
        <fullName evidence="10 12">Asparagine-linked glycosylation protein 13</fullName>
    </alternativeName>
</protein>
<dbReference type="InterPro" id="IPR007235">
    <property type="entry name" value="Glyco_trans_28_C"/>
</dbReference>
<dbReference type="InterPro" id="IPR039042">
    <property type="entry name" value="Alg13-like"/>
</dbReference>
<dbReference type="GO" id="GO:0006488">
    <property type="term" value="P:dolichol-linked oligosaccharide biosynthetic process"/>
    <property type="evidence" value="ECO:0007669"/>
    <property type="project" value="InterPro"/>
</dbReference>
<dbReference type="SUPFAM" id="SSF53756">
    <property type="entry name" value="UDP-Glycosyltransferase/glycogen phosphorylase"/>
    <property type="match status" value="1"/>
</dbReference>
<feature type="domain" description="Glycosyl transferase family 28 C-terminal" evidence="13">
    <location>
        <begin position="4"/>
        <end position="159"/>
    </location>
</feature>
<evidence type="ECO:0000313" key="14">
    <source>
        <dbReference type="EMBL" id="CDR43113.1"/>
    </source>
</evidence>
<dbReference type="AlphaFoldDB" id="A0A061B881"/>
<dbReference type="GO" id="GO:0005783">
    <property type="term" value="C:endoplasmic reticulum"/>
    <property type="evidence" value="ECO:0007669"/>
    <property type="project" value="UniProtKB-SubCell"/>
</dbReference>
<evidence type="ECO:0000256" key="11">
    <source>
        <dbReference type="ARBA" id="ARBA00048184"/>
    </source>
</evidence>
<dbReference type="PhylomeDB" id="A0A061B881"/>
<evidence type="ECO:0000256" key="1">
    <source>
        <dbReference type="ARBA" id="ARBA00004240"/>
    </source>
</evidence>
<keyword evidence="8 12" id="KW-0256">Endoplasmic reticulum</keyword>
<keyword evidence="7 12" id="KW-0808">Transferase</keyword>
<evidence type="ECO:0000256" key="3">
    <source>
        <dbReference type="ARBA" id="ARBA00011198"/>
    </source>
</evidence>
<comment type="subunit">
    <text evidence="3 12">Heterodimer with ALG14 to form a functional enzyme.</text>
</comment>
<comment type="function">
    <text evidence="9 12">Involved in protein N-glycosylation. Essential for the second step of the dolichol-linked oligosaccharide pathway.</text>
</comment>
<dbReference type="EMBL" id="LK052896">
    <property type="protein sequence ID" value="CDR43113.1"/>
    <property type="molecule type" value="Genomic_DNA"/>
</dbReference>
<evidence type="ECO:0000256" key="12">
    <source>
        <dbReference type="RuleBase" id="RU362128"/>
    </source>
</evidence>
<dbReference type="Pfam" id="PF04101">
    <property type="entry name" value="Glyco_tran_28_C"/>
    <property type="match status" value="1"/>
</dbReference>
<dbReference type="GO" id="GO:0004577">
    <property type="term" value="F:N-acetylglucosaminyldiphosphodolichol N-acetylglucosaminyltransferase activity"/>
    <property type="evidence" value="ECO:0007669"/>
    <property type="project" value="UniProtKB-EC"/>
</dbReference>
<comment type="catalytic activity">
    <reaction evidence="11">
        <text>an N-acetyl-alpha-D-glucosaminyl-diphospho-di-trans,poly-cis-dolichol + UDP-N-acetyl-alpha-D-glucosamine = an N,N'-diacetylchitobiosyl-diphospho-di-trans,poly-cis-dolichol + UDP + H(+)</text>
        <dbReference type="Rhea" id="RHEA:23380"/>
        <dbReference type="Rhea" id="RHEA-COMP:19507"/>
        <dbReference type="Rhea" id="RHEA-COMP:19510"/>
        <dbReference type="ChEBI" id="CHEBI:15378"/>
        <dbReference type="ChEBI" id="CHEBI:57269"/>
        <dbReference type="ChEBI" id="CHEBI:57705"/>
        <dbReference type="ChEBI" id="CHEBI:58223"/>
        <dbReference type="ChEBI" id="CHEBI:58427"/>
        <dbReference type="EC" id="2.4.1.141"/>
    </reaction>
</comment>
<dbReference type="PANTHER" id="PTHR12867:SF6">
    <property type="entry name" value="N-ACETYLGLUCOSAMINYLDIPHOSPHODOLICHOL N-ACETYLGLUCOSAMINYLTRANSFERASE"/>
    <property type="match status" value="1"/>
</dbReference>
<reference evidence="14" key="1">
    <citation type="journal article" date="2014" name="Genome Announc.">
        <title>Genome sequence of the yeast Cyberlindnera fabianii (Hansenula fabianii).</title>
        <authorList>
            <person name="Freel K.C."/>
            <person name="Sarilar V."/>
            <person name="Neuveglise C."/>
            <person name="Devillers H."/>
            <person name="Friedrich A."/>
            <person name="Schacherer J."/>
        </authorList>
    </citation>
    <scope>NUCLEOTIDE SEQUENCE</scope>
    <source>
        <strain evidence="14">YJS4271</strain>
    </source>
</reference>
<evidence type="ECO:0000256" key="2">
    <source>
        <dbReference type="ARBA" id="ARBA00006962"/>
    </source>
</evidence>
<proteinExistence type="inferred from homology"/>
<dbReference type="PANTHER" id="PTHR12867">
    <property type="entry name" value="GLYCOSYL TRANSFERASE-RELATED"/>
    <property type="match status" value="1"/>
</dbReference>
<dbReference type="EC" id="2.4.1.141" evidence="4 12"/>
<comment type="subcellular location">
    <subcellularLocation>
        <location evidence="1 12">Endoplasmic reticulum</location>
    </subcellularLocation>
</comment>
<evidence type="ECO:0000256" key="5">
    <source>
        <dbReference type="ARBA" id="ARBA00017468"/>
    </source>
</evidence>